<evidence type="ECO:0000256" key="2">
    <source>
        <dbReference type="SAM" id="MobiDB-lite"/>
    </source>
</evidence>
<proteinExistence type="predicted"/>
<dbReference type="PROSITE" id="PS51164">
    <property type="entry name" value="CBM1_2"/>
    <property type="match status" value="2"/>
</dbReference>
<dbReference type="Pfam" id="PF00734">
    <property type="entry name" value="CBM_1"/>
    <property type="match status" value="2"/>
</dbReference>
<feature type="region of interest" description="Disordered" evidence="2">
    <location>
        <begin position="189"/>
        <end position="230"/>
    </location>
</feature>
<dbReference type="GO" id="GO:0030248">
    <property type="term" value="F:cellulose binding"/>
    <property type="evidence" value="ECO:0007669"/>
    <property type="project" value="InterPro"/>
</dbReference>
<dbReference type="AlphaFoldDB" id="A0A6G0WYE6"/>
<reference evidence="5 6" key="1">
    <citation type="submission" date="2019-07" db="EMBL/GenBank/DDBJ databases">
        <title>Genomics analysis of Aphanomyces spp. identifies a new class of oomycete effector associated with host adaptation.</title>
        <authorList>
            <person name="Gaulin E."/>
        </authorList>
    </citation>
    <scope>NUCLEOTIDE SEQUENCE [LARGE SCALE GENOMIC DNA]</scope>
    <source>
        <strain evidence="5 6">ATCC 201684</strain>
    </source>
</reference>
<evidence type="ECO:0000256" key="1">
    <source>
        <dbReference type="ARBA" id="ARBA00022729"/>
    </source>
</evidence>
<accession>A0A6G0WYE6</accession>
<keyword evidence="6" id="KW-1185">Reference proteome</keyword>
<name>A0A6G0WYE6_9STRA</name>
<feature type="domain" description="CBM1" evidence="4">
    <location>
        <begin position="223"/>
        <end position="259"/>
    </location>
</feature>
<feature type="compositionally biased region" description="Pro residues" evidence="2">
    <location>
        <begin position="194"/>
        <end position="220"/>
    </location>
</feature>
<dbReference type="SMART" id="SM00236">
    <property type="entry name" value="fCBD"/>
    <property type="match status" value="2"/>
</dbReference>
<comment type="caution">
    <text evidence="5">The sequence shown here is derived from an EMBL/GenBank/DDBJ whole genome shotgun (WGS) entry which is preliminary data.</text>
</comment>
<dbReference type="VEuPathDB" id="FungiDB:AeMF1_015129"/>
<keyword evidence="1 3" id="KW-0732">Signal</keyword>
<dbReference type="Proteomes" id="UP000481153">
    <property type="component" value="Unassembled WGS sequence"/>
</dbReference>
<feature type="domain" description="CBM1" evidence="4">
    <location>
        <begin position="266"/>
        <end position="302"/>
    </location>
</feature>
<evidence type="ECO:0000259" key="4">
    <source>
        <dbReference type="PROSITE" id="PS51164"/>
    </source>
</evidence>
<feature type="signal peptide" evidence="3">
    <location>
        <begin position="1"/>
        <end position="20"/>
    </location>
</feature>
<dbReference type="EMBL" id="VJMJ01000130">
    <property type="protein sequence ID" value="KAF0732608.1"/>
    <property type="molecule type" value="Genomic_DNA"/>
</dbReference>
<dbReference type="GO" id="GO:0005975">
    <property type="term" value="P:carbohydrate metabolic process"/>
    <property type="evidence" value="ECO:0007669"/>
    <property type="project" value="InterPro"/>
</dbReference>
<evidence type="ECO:0000256" key="3">
    <source>
        <dbReference type="SAM" id="SignalP"/>
    </source>
</evidence>
<sequence length="304" mass="32839">MNIIAITTTIFAVALSTVDAHGRLNDPMPTFIAPLDDNTKYCGIINGYNALPGEKYDDSPQANTEAFNRAFKQSSYPSLKALVDSQGDTGGECGITRADGTPQPLPGDGNVKWIHGNEGFVASHEGPCEIWCDNTRVYENDNCARNVPNGIMPIDVSKCQGASRLFFLWLAMHTHEWQVYKNCVPLQGGGGNRPPSPPSPSYQPTMVPSPPSPSWAPSPPSGGEAQPWQQCGGDGYSGPRGCTQGFSCQQINKWYSQCTNARVSTTTVETWGQCGGQGYGGSTSCKSTDHCVWKNDWYSQCVPK</sequence>
<evidence type="ECO:0000313" key="5">
    <source>
        <dbReference type="EMBL" id="KAF0732608.1"/>
    </source>
</evidence>
<dbReference type="SUPFAM" id="SSF57180">
    <property type="entry name" value="Cellulose-binding domain"/>
    <property type="match status" value="2"/>
</dbReference>
<organism evidence="5 6">
    <name type="scientific">Aphanomyces euteiches</name>
    <dbReference type="NCBI Taxonomy" id="100861"/>
    <lineage>
        <taxon>Eukaryota</taxon>
        <taxon>Sar</taxon>
        <taxon>Stramenopiles</taxon>
        <taxon>Oomycota</taxon>
        <taxon>Saprolegniomycetes</taxon>
        <taxon>Saprolegniales</taxon>
        <taxon>Verrucalvaceae</taxon>
        <taxon>Aphanomyces</taxon>
    </lineage>
</organism>
<dbReference type="InterPro" id="IPR000254">
    <property type="entry name" value="CBD"/>
</dbReference>
<dbReference type="InterPro" id="IPR035971">
    <property type="entry name" value="CBD_sf"/>
</dbReference>
<dbReference type="PROSITE" id="PS00562">
    <property type="entry name" value="CBM1_1"/>
    <property type="match status" value="2"/>
</dbReference>
<gene>
    <name evidence="5" type="ORF">Ae201684_010316</name>
</gene>
<dbReference type="GO" id="GO:0005576">
    <property type="term" value="C:extracellular region"/>
    <property type="evidence" value="ECO:0007669"/>
    <property type="project" value="InterPro"/>
</dbReference>
<feature type="chain" id="PRO_5026173175" description="CBM1 domain-containing protein" evidence="3">
    <location>
        <begin position="21"/>
        <end position="304"/>
    </location>
</feature>
<protein>
    <recommendedName>
        <fullName evidence="4">CBM1 domain-containing protein</fullName>
    </recommendedName>
</protein>
<evidence type="ECO:0000313" key="6">
    <source>
        <dbReference type="Proteomes" id="UP000481153"/>
    </source>
</evidence>